<keyword evidence="2" id="KW-1185">Reference proteome</keyword>
<accession>A0A9P7D2F9</accession>
<sequence length="554" mass="61705">MITQCAQSAPDCSDRLLNVMTGQSNLDLSPPLAMHPALTNLEVICTVSSYTQRKSLPALASTCRAFKHPALNALWRDLQSVEPLVKCLPSDLFSIDQGRVVLQKPIDSKLWDTLFEYSSRVRSITVKSIPSAVIEPLSVLMLTSPSTPASWFPNLHKLTWHADGTHKFAPFLRMVLVPSMLVFHMEIFSACSAFLSVLSCLGTLCPDLQNMTMRIRRESDDFKLLHQISPFIAQSISQLHHLHTLSVWDSGSEITEHVMKLRAMQSLSLDLRASSAWGEKPRFQFPGFDHLKRFSLSTLTVEHASNFFSSLQVVKSKQIKVDVTSQIDTAFSFFTDALMTIPKFFAVLQERCDHDKLEYFSLSVGYSKGVRMASDDFTPLRAFPNLTHLLIEGAGNISMSDEALCQLARAWPKLQVFKISSYVIIDGSTTVPTFHGLISLLWSCPALTSLALVIDTTKSDGIDLKCPGGGRCNKRLESLVLGNSPINVPVNVALIISGLFPYLKQVDLACWERPPMNTTARRKADMNQWAIVNMMLRGFSVASERSIEAWSDCL</sequence>
<dbReference type="Gene3D" id="3.80.10.10">
    <property type="entry name" value="Ribonuclease Inhibitor"/>
    <property type="match status" value="1"/>
</dbReference>
<dbReference type="InterPro" id="IPR032675">
    <property type="entry name" value="LRR_dom_sf"/>
</dbReference>
<dbReference type="SUPFAM" id="SSF52047">
    <property type="entry name" value="RNI-like"/>
    <property type="match status" value="1"/>
</dbReference>
<dbReference type="OrthoDB" id="3354475at2759"/>
<reference evidence="1" key="1">
    <citation type="journal article" date="2020" name="New Phytol.">
        <title>Comparative genomics reveals dynamic genome evolution in host specialist ectomycorrhizal fungi.</title>
        <authorList>
            <person name="Lofgren L.A."/>
            <person name="Nguyen N.H."/>
            <person name="Vilgalys R."/>
            <person name="Ruytinx J."/>
            <person name="Liao H.L."/>
            <person name="Branco S."/>
            <person name="Kuo A."/>
            <person name="LaButti K."/>
            <person name="Lipzen A."/>
            <person name="Andreopoulos W."/>
            <person name="Pangilinan J."/>
            <person name="Riley R."/>
            <person name="Hundley H."/>
            <person name="Na H."/>
            <person name="Barry K."/>
            <person name="Grigoriev I.V."/>
            <person name="Stajich J.E."/>
            <person name="Kennedy P.G."/>
        </authorList>
    </citation>
    <scope>NUCLEOTIDE SEQUENCE</scope>
    <source>
        <strain evidence="1">DOB743</strain>
    </source>
</reference>
<gene>
    <name evidence="1" type="ORF">EV702DRAFT_1196975</name>
</gene>
<evidence type="ECO:0000313" key="2">
    <source>
        <dbReference type="Proteomes" id="UP000714275"/>
    </source>
</evidence>
<dbReference type="EMBL" id="JABBWD010000019">
    <property type="protein sequence ID" value="KAG1777765.1"/>
    <property type="molecule type" value="Genomic_DNA"/>
</dbReference>
<comment type="caution">
    <text evidence="1">The sequence shown here is derived from an EMBL/GenBank/DDBJ whole genome shotgun (WGS) entry which is preliminary data.</text>
</comment>
<dbReference type="Proteomes" id="UP000714275">
    <property type="component" value="Unassembled WGS sequence"/>
</dbReference>
<name>A0A9P7D2F9_9AGAM</name>
<protein>
    <recommendedName>
        <fullName evidence="3">F-box domain-containing protein</fullName>
    </recommendedName>
</protein>
<evidence type="ECO:0000313" key="1">
    <source>
        <dbReference type="EMBL" id="KAG1777765.1"/>
    </source>
</evidence>
<dbReference type="AlphaFoldDB" id="A0A9P7D2F9"/>
<organism evidence="1 2">
    <name type="scientific">Suillus placidus</name>
    <dbReference type="NCBI Taxonomy" id="48579"/>
    <lineage>
        <taxon>Eukaryota</taxon>
        <taxon>Fungi</taxon>
        <taxon>Dikarya</taxon>
        <taxon>Basidiomycota</taxon>
        <taxon>Agaricomycotina</taxon>
        <taxon>Agaricomycetes</taxon>
        <taxon>Agaricomycetidae</taxon>
        <taxon>Boletales</taxon>
        <taxon>Suillineae</taxon>
        <taxon>Suillaceae</taxon>
        <taxon>Suillus</taxon>
    </lineage>
</organism>
<proteinExistence type="predicted"/>
<evidence type="ECO:0008006" key="3">
    <source>
        <dbReference type="Google" id="ProtNLM"/>
    </source>
</evidence>